<dbReference type="SUPFAM" id="SSF56281">
    <property type="entry name" value="Metallo-hydrolase/oxidoreductase"/>
    <property type="match status" value="1"/>
</dbReference>
<organism evidence="2 3">
    <name type="scientific">Vallitalea guaymasensis</name>
    <dbReference type="NCBI Taxonomy" id="1185412"/>
    <lineage>
        <taxon>Bacteria</taxon>
        <taxon>Bacillati</taxon>
        <taxon>Bacillota</taxon>
        <taxon>Clostridia</taxon>
        <taxon>Lachnospirales</taxon>
        <taxon>Vallitaleaceae</taxon>
        <taxon>Vallitalea</taxon>
    </lineage>
</organism>
<reference evidence="2 3" key="1">
    <citation type="submission" date="2020-07" db="EMBL/GenBank/DDBJ databases">
        <title>Vallitalea guaymasensis genome.</title>
        <authorList>
            <person name="Postec A."/>
        </authorList>
    </citation>
    <scope>NUCLEOTIDE SEQUENCE [LARGE SCALE GENOMIC DNA]</scope>
    <source>
        <strain evidence="2 3">Ra1766G1</strain>
    </source>
</reference>
<dbReference type="KEGG" id="vgu:HYG85_16120"/>
<dbReference type="RefSeq" id="WP_212690521.1">
    <property type="nucleotide sequence ID" value="NZ_CP058561.1"/>
</dbReference>
<evidence type="ECO:0000313" key="2">
    <source>
        <dbReference type="EMBL" id="QUH30347.1"/>
    </source>
</evidence>
<evidence type="ECO:0000259" key="1">
    <source>
        <dbReference type="SMART" id="SM00849"/>
    </source>
</evidence>
<evidence type="ECO:0000313" key="3">
    <source>
        <dbReference type="Proteomes" id="UP000677305"/>
    </source>
</evidence>
<protein>
    <submittedName>
        <fullName evidence="2">MBL fold metallo-hydrolase</fullName>
    </submittedName>
</protein>
<gene>
    <name evidence="2" type="ORF">HYG85_16120</name>
</gene>
<feature type="domain" description="Metallo-beta-lactamase" evidence="1">
    <location>
        <begin position="26"/>
        <end position="213"/>
    </location>
</feature>
<dbReference type="InterPro" id="IPR001279">
    <property type="entry name" value="Metallo-B-lactamas"/>
</dbReference>
<dbReference type="EMBL" id="CP058561">
    <property type="protein sequence ID" value="QUH30347.1"/>
    <property type="molecule type" value="Genomic_DNA"/>
</dbReference>
<dbReference type="SMART" id="SM00849">
    <property type="entry name" value="Lactamase_B"/>
    <property type="match status" value="1"/>
</dbReference>
<sequence length="234" mass="26954">MIHINKLKVNKLENVYVYTELISGFFNNVSVIDDEELILIDTFKTRELMEELMENISDTFNRSVSKIIYTHWHIDHTLGSHFISNASIISTNYTNKYLEKFISNDLERLVNRGIIENGAKPKLSDVEFEEIYNIELFKGKKLVIKHLPGHTYDSLVVFYEDILIVGDTLLGNEVDVFKPPVIPPDAPLSKEEHLETAIEFINNSNVVHIITGHGYMLPKIELIQSNLNRLKNII</sequence>
<dbReference type="InterPro" id="IPR050855">
    <property type="entry name" value="NDM-1-like"/>
</dbReference>
<dbReference type="Gene3D" id="3.60.15.10">
    <property type="entry name" value="Ribonuclease Z/Hydroxyacylglutathione hydrolase-like"/>
    <property type="match status" value="1"/>
</dbReference>
<keyword evidence="3" id="KW-1185">Reference proteome</keyword>
<name>A0A8J8MCB5_9FIRM</name>
<dbReference type="AlphaFoldDB" id="A0A8J8MCB5"/>
<proteinExistence type="predicted"/>
<dbReference type="PANTHER" id="PTHR42951">
    <property type="entry name" value="METALLO-BETA-LACTAMASE DOMAIN-CONTAINING"/>
    <property type="match status" value="1"/>
</dbReference>
<dbReference type="PANTHER" id="PTHR42951:SF4">
    <property type="entry name" value="ACYL-COENZYME A THIOESTERASE MBLAC2"/>
    <property type="match status" value="1"/>
</dbReference>
<accession>A0A8J8MCB5</accession>
<dbReference type="InterPro" id="IPR036866">
    <property type="entry name" value="RibonucZ/Hydroxyglut_hydro"/>
</dbReference>
<dbReference type="Proteomes" id="UP000677305">
    <property type="component" value="Chromosome"/>
</dbReference>
<dbReference type="Pfam" id="PF00753">
    <property type="entry name" value="Lactamase_B"/>
    <property type="match status" value="1"/>
</dbReference>